<comment type="caution">
    <text evidence="2">The sequence shown here is derived from an EMBL/GenBank/DDBJ whole genome shotgun (WGS) entry which is preliminary data.</text>
</comment>
<dbReference type="EMBL" id="JAKJXO020000013">
    <property type="protein sequence ID" value="KAL1597127.1"/>
    <property type="molecule type" value="Genomic_DNA"/>
</dbReference>
<feature type="transmembrane region" description="Helical" evidence="1">
    <location>
        <begin position="57"/>
        <end position="77"/>
    </location>
</feature>
<feature type="transmembrane region" description="Helical" evidence="1">
    <location>
        <begin position="213"/>
        <end position="231"/>
    </location>
</feature>
<evidence type="ECO:0000313" key="2">
    <source>
        <dbReference type="EMBL" id="KAL1597127.1"/>
    </source>
</evidence>
<feature type="transmembrane region" description="Helical" evidence="1">
    <location>
        <begin position="174"/>
        <end position="193"/>
    </location>
</feature>
<keyword evidence="1" id="KW-1133">Transmembrane helix</keyword>
<feature type="transmembrane region" description="Helical" evidence="1">
    <location>
        <begin position="317"/>
        <end position="335"/>
    </location>
</feature>
<feature type="transmembrane region" description="Helical" evidence="1">
    <location>
        <begin position="140"/>
        <end position="162"/>
    </location>
</feature>
<feature type="transmembrane region" description="Helical" evidence="1">
    <location>
        <begin position="89"/>
        <end position="108"/>
    </location>
</feature>
<keyword evidence="3" id="KW-1185">Reference proteome</keyword>
<sequence length="346" mass="38655">MSSTGPPPPEYDGFDHSPSIEDWNPYLRPDPYSIMVNGYGAMSNLPGDERFELVSSLFGPGNIACWICLILSVLVSWTVNPSCARKDTITNDFIAVLTFPVVAAGHFFHQIVQQTGTKHDGKTIRLPDLLMSLDRDDVQAVAAIEAPLTVCEDFILWATLLYMLAARKGHLRRMYLVVTTGSLCLGTELLLLTNWVPFDSSRLLRPFFFDVQPFIIAMFLWYLLMVLVYPLETLLSVLRALKTANQTDAEAATTLTWHILRPGRLSSWMAGCSALISNVGAIWIKYGSIYPYYPYSVYLTTRFVPRSTAKLTDLDQVVAGLGGAVALLFSLFDAWRERRKGKARAP</sequence>
<accession>A0ABR3QYA4</accession>
<evidence type="ECO:0008006" key="4">
    <source>
        <dbReference type="Google" id="ProtNLM"/>
    </source>
</evidence>
<keyword evidence="1" id="KW-0472">Membrane</keyword>
<evidence type="ECO:0000313" key="3">
    <source>
        <dbReference type="Proteomes" id="UP001521785"/>
    </source>
</evidence>
<organism evidence="2 3">
    <name type="scientific">Paraconiothyrium brasiliense</name>
    <dbReference type="NCBI Taxonomy" id="300254"/>
    <lineage>
        <taxon>Eukaryota</taxon>
        <taxon>Fungi</taxon>
        <taxon>Dikarya</taxon>
        <taxon>Ascomycota</taxon>
        <taxon>Pezizomycotina</taxon>
        <taxon>Dothideomycetes</taxon>
        <taxon>Pleosporomycetidae</taxon>
        <taxon>Pleosporales</taxon>
        <taxon>Massarineae</taxon>
        <taxon>Didymosphaeriaceae</taxon>
        <taxon>Paraconiothyrium</taxon>
    </lineage>
</organism>
<proteinExistence type="predicted"/>
<gene>
    <name evidence="2" type="ORF">SLS60_008709</name>
</gene>
<dbReference type="Proteomes" id="UP001521785">
    <property type="component" value="Unassembled WGS sequence"/>
</dbReference>
<protein>
    <recommendedName>
        <fullName evidence="4">EXPERA domain-containing protein</fullName>
    </recommendedName>
</protein>
<keyword evidence="1" id="KW-0812">Transmembrane</keyword>
<name>A0ABR3QYA4_9PLEO</name>
<reference evidence="2 3" key="1">
    <citation type="submission" date="2024-02" db="EMBL/GenBank/DDBJ databases">
        <title>De novo assembly and annotation of 12 fungi associated with fruit tree decline syndrome in Ontario, Canada.</title>
        <authorList>
            <person name="Sulman M."/>
            <person name="Ellouze W."/>
            <person name="Ilyukhin E."/>
        </authorList>
    </citation>
    <scope>NUCLEOTIDE SEQUENCE [LARGE SCALE GENOMIC DNA]</scope>
    <source>
        <strain evidence="2 3">M42-189</strain>
    </source>
</reference>
<evidence type="ECO:0000256" key="1">
    <source>
        <dbReference type="SAM" id="Phobius"/>
    </source>
</evidence>